<name>A0AAD9I6N5_9PEZI</name>
<evidence type="ECO:0000313" key="1">
    <source>
        <dbReference type="EMBL" id="KAK2071525.1"/>
    </source>
</evidence>
<keyword evidence="2" id="KW-1185">Reference proteome</keyword>
<evidence type="ECO:0000313" key="2">
    <source>
        <dbReference type="Proteomes" id="UP001217918"/>
    </source>
</evidence>
<protein>
    <submittedName>
        <fullName evidence="1">Uncharacterized protein</fullName>
    </submittedName>
</protein>
<proteinExistence type="predicted"/>
<dbReference type="EMBL" id="JAQQPM010000005">
    <property type="protein sequence ID" value="KAK2071525.1"/>
    <property type="molecule type" value="Genomic_DNA"/>
</dbReference>
<reference evidence="1" key="1">
    <citation type="journal article" date="2023" name="Mol. Plant Microbe Interact.">
        <title>Elucidating the Obligate Nature and Biological Capacity of an Invasive Fungal Corn Pathogen.</title>
        <authorList>
            <person name="MacCready J.S."/>
            <person name="Roggenkamp E.M."/>
            <person name="Gdanetz K."/>
            <person name="Chilvers M.I."/>
        </authorList>
    </citation>
    <scope>NUCLEOTIDE SEQUENCE</scope>
    <source>
        <strain evidence="1">PM02</strain>
    </source>
</reference>
<organism evidence="1 2">
    <name type="scientific">Phyllachora maydis</name>
    <dbReference type="NCBI Taxonomy" id="1825666"/>
    <lineage>
        <taxon>Eukaryota</taxon>
        <taxon>Fungi</taxon>
        <taxon>Dikarya</taxon>
        <taxon>Ascomycota</taxon>
        <taxon>Pezizomycotina</taxon>
        <taxon>Sordariomycetes</taxon>
        <taxon>Sordariomycetidae</taxon>
        <taxon>Phyllachorales</taxon>
        <taxon>Phyllachoraceae</taxon>
        <taxon>Phyllachora</taxon>
    </lineage>
</organism>
<dbReference type="AlphaFoldDB" id="A0AAD9I6N5"/>
<comment type="caution">
    <text evidence="1">The sequence shown here is derived from an EMBL/GenBank/DDBJ whole genome shotgun (WGS) entry which is preliminary data.</text>
</comment>
<dbReference type="Proteomes" id="UP001217918">
    <property type="component" value="Unassembled WGS sequence"/>
</dbReference>
<accession>A0AAD9I6N5</accession>
<gene>
    <name evidence="1" type="ORF">P8C59_005940</name>
</gene>
<sequence>MKNLDSLTKQSIVFLAGQPLLLAQHASVGHARATCSYIERLVAHSAHNIRSRSARTALPAELWLIIMAMLRADLATQAAAAQVRPEPGRPTDWRDACLMVPRRRLLLGPSARRPAATLLPPLPCATPDPPFQTFRILRGLRVRVRPSQRTARFGSLKNRAHIEALDAALLQRHDLGGSTTARPGNVQQQQQQQQQQLVIEPWSDVPGAALLEFVVAVGSRACASDRLFHSIRVADVVSTVEGRRCGVCGGMRAVGTSWNRAVTSTYMLKGQRLDCPLCKGLEQHDAHVNLVASSSSARRKRSLDYHMAVFRGRWSQ</sequence>